<dbReference type="AlphaFoldDB" id="A0A2S9YHX1"/>
<comment type="caution">
    <text evidence="7">The sequence shown here is derived from an EMBL/GenBank/DDBJ whole genome shotgun (WGS) entry which is preliminary data.</text>
</comment>
<keyword evidence="3 5" id="KW-0472">Membrane</keyword>
<name>A0A2S9YHX1_9BACT</name>
<evidence type="ECO:0000256" key="4">
    <source>
        <dbReference type="SAM" id="Coils"/>
    </source>
</evidence>
<dbReference type="GO" id="GO:0002020">
    <property type="term" value="F:protease binding"/>
    <property type="evidence" value="ECO:0007669"/>
    <property type="project" value="TreeGrafter"/>
</dbReference>
<dbReference type="Gene3D" id="3.30.479.30">
    <property type="entry name" value="Band 7 domain"/>
    <property type="match status" value="1"/>
</dbReference>
<dbReference type="SUPFAM" id="SSF117892">
    <property type="entry name" value="Band 7/SPFH domain"/>
    <property type="match status" value="1"/>
</dbReference>
<evidence type="ECO:0000256" key="5">
    <source>
        <dbReference type="SAM" id="Phobius"/>
    </source>
</evidence>
<organism evidence="7 8">
    <name type="scientific">Enhygromyxa salina</name>
    <dbReference type="NCBI Taxonomy" id="215803"/>
    <lineage>
        <taxon>Bacteria</taxon>
        <taxon>Pseudomonadati</taxon>
        <taxon>Myxococcota</taxon>
        <taxon>Polyangia</taxon>
        <taxon>Nannocystales</taxon>
        <taxon>Nannocystaceae</taxon>
        <taxon>Enhygromyxa</taxon>
    </lineage>
</organism>
<evidence type="ECO:0000313" key="7">
    <source>
        <dbReference type="EMBL" id="PRQ04713.1"/>
    </source>
</evidence>
<keyword evidence="4" id="KW-0175">Coiled coil</keyword>
<dbReference type="PANTHER" id="PTHR13806">
    <property type="entry name" value="FLOTILLIN-RELATED"/>
    <property type="match status" value="1"/>
</dbReference>
<comment type="similarity">
    <text evidence="2">Belongs to the band 7/mec-2 family. Flotillin subfamily.</text>
</comment>
<dbReference type="PANTHER" id="PTHR13806:SF46">
    <property type="entry name" value="FLOTILLIN-1-RELATED"/>
    <property type="match status" value="1"/>
</dbReference>
<feature type="transmembrane region" description="Helical" evidence="5">
    <location>
        <begin position="12"/>
        <end position="31"/>
    </location>
</feature>
<comment type="subcellular location">
    <subcellularLocation>
        <location evidence="1">Membrane</location>
        <topology evidence="1">Single-pass membrane protein</topology>
    </subcellularLocation>
</comment>
<dbReference type="CDD" id="cd03399">
    <property type="entry name" value="SPFH_flotillin"/>
    <property type="match status" value="1"/>
</dbReference>
<dbReference type="Proteomes" id="UP000237968">
    <property type="component" value="Unassembled WGS sequence"/>
</dbReference>
<dbReference type="OrthoDB" id="9786220at2"/>
<keyword evidence="5" id="KW-1133">Transmembrane helix</keyword>
<evidence type="ECO:0000313" key="8">
    <source>
        <dbReference type="Proteomes" id="UP000237968"/>
    </source>
</evidence>
<dbReference type="SMART" id="SM00244">
    <property type="entry name" value="PHB"/>
    <property type="match status" value="1"/>
</dbReference>
<sequence>MSTPLAFIEPAAFGALAVILVIGFITVLGVIKRVLYVCQPSEVLIFSGRRRVAGNGRVAGYRIIRGGRGIRVPLFETVDRMDLTNMIIEVRVQNAYSKGGIPLSVQGVANIKIPGEEPLLNNCLERFLGKSREEIMKIARETLEGNLRGVLAGLTPEQVNKDKEEFSAKLAEEAEQDLSRIGLVVDTLKIQNVSDDVGYLDAIGRQISAQIRRSAQIAESEARAEAAEQKWRNTMNGELSKLEAEIEIARKENERRVADARTRRDAMIAQQLAEVQAGVAQANAELDTQQARIEQVRLQLDADVLQPAEAARREAEENAKGDAAKIVEQGQATAKVLTDIAERYNTSGRAGRDILLMQKLVPLMGTMAQSMGDLKVDRLTVLGKDGGGSEGDDLAGKLVNYGEQIKAATGIDVPALVKNKLGG</sequence>
<protein>
    <submittedName>
        <fullName evidence="7">SPFH domain / Band 7 family protein</fullName>
    </submittedName>
</protein>
<feature type="domain" description="Band 7" evidence="6">
    <location>
        <begin position="33"/>
        <end position="207"/>
    </location>
</feature>
<keyword evidence="5" id="KW-0812">Transmembrane</keyword>
<dbReference type="GO" id="GO:0005886">
    <property type="term" value="C:plasma membrane"/>
    <property type="evidence" value="ECO:0007669"/>
    <property type="project" value="TreeGrafter"/>
</dbReference>
<evidence type="ECO:0000256" key="2">
    <source>
        <dbReference type="ARBA" id="ARBA00007161"/>
    </source>
</evidence>
<reference evidence="7 8" key="1">
    <citation type="submission" date="2018-03" db="EMBL/GenBank/DDBJ databases">
        <title>Draft Genome Sequences of the Obligatory Marine Myxobacteria Enhygromyxa salina SWB005.</title>
        <authorList>
            <person name="Poehlein A."/>
            <person name="Moghaddam J.A."/>
            <person name="Harms H."/>
            <person name="Alanjari M."/>
            <person name="Koenig G.M."/>
            <person name="Daniel R."/>
            <person name="Schaeberle T.F."/>
        </authorList>
    </citation>
    <scope>NUCLEOTIDE SEQUENCE [LARGE SCALE GENOMIC DNA]</scope>
    <source>
        <strain evidence="7 8">SWB005</strain>
    </source>
</reference>
<dbReference type="InterPro" id="IPR036013">
    <property type="entry name" value="Band_7/SPFH_dom_sf"/>
</dbReference>
<dbReference type="InterPro" id="IPR027705">
    <property type="entry name" value="Flotillin_fam"/>
</dbReference>
<keyword evidence="8" id="KW-1185">Reference proteome</keyword>
<proteinExistence type="inferred from homology"/>
<dbReference type="Pfam" id="PF01145">
    <property type="entry name" value="Band_7"/>
    <property type="match status" value="1"/>
</dbReference>
<dbReference type="RefSeq" id="WP_106390025.1">
    <property type="nucleotide sequence ID" value="NZ_PVNK01000026.1"/>
</dbReference>
<evidence type="ECO:0000256" key="3">
    <source>
        <dbReference type="ARBA" id="ARBA00023136"/>
    </source>
</evidence>
<accession>A0A2S9YHX1</accession>
<dbReference type="InterPro" id="IPR001107">
    <property type="entry name" value="Band_7"/>
</dbReference>
<dbReference type="EMBL" id="PVNK01000026">
    <property type="protein sequence ID" value="PRQ04713.1"/>
    <property type="molecule type" value="Genomic_DNA"/>
</dbReference>
<feature type="coiled-coil region" evidence="4">
    <location>
        <begin position="232"/>
        <end position="299"/>
    </location>
</feature>
<evidence type="ECO:0000256" key="1">
    <source>
        <dbReference type="ARBA" id="ARBA00004167"/>
    </source>
</evidence>
<dbReference type="GO" id="GO:0072659">
    <property type="term" value="P:protein localization to plasma membrane"/>
    <property type="evidence" value="ECO:0007669"/>
    <property type="project" value="TreeGrafter"/>
</dbReference>
<gene>
    <name evidence="7" type="ORF">ENSA5_05620</name>
</gene>
<evidence type="ECO:0000259" key="6">
    <source>
        <dbReference type="SMART" id="SM00244"/>
    </source>
</evidence>